<dbReference type="HOGENOM" id="CLU_3034507_0_0_1"/>
<feature type="compositionally biased region" description="Basic and acidic residues" evidence="1">
    <location>
        <begin position="1"/>
        <end position="31"/>
    </location>
</feature>
<name>E9GZT7_DAPPU</name>
<proteinExistence type="predicted"/>
<accession>E9GZT7</accession>
<keyword evidence="3" id="KW-1185">Reference proteome</keyword>
<sequence>MFGYRERLDGKESLYQHQDHSSTNKESESPNRKRTRTKTKPSIVTQETEGVEIGV</sequence>
<dbReference type="KEGG" id="dpx:DAPPUDRAFT_323800"/>
<reference evidence="2 3" key="1">
    <citation type="journal article" date="2011" name="Science">
        <title>The ecoresponsive genome of Daphnia pulex.</title>
        <authorList>
            <person name="Colbourne J.K."/>
            <person name="Pfrender M.E."/>
            <person name="Gilbert D."/>
            <person name="Thomas W.K."/>
            <person name="Tucker A."/>
            <person name="Oakley T.H."/>
            <person name="Tokishita S."/>
            <person name="Aerts A."/>
            <person name="Arnold G.J."/>
            <person name="Basu M.K."/>
            <person name="Bauer D.J."/>
            <person name="Caceres C.E."/>
            <person name="Carmel L."/>
            <person name="Casola C."/>
            <person name="Choi J.H."/>
            <person name="Detter J.C."/>
            <person name="Dong Q."/>
            <person name="Dusheyko S."/>
            <person name="Eads B.D."/>
            <person name="Frohlich T."/>
            <person name="Geiler-Samerotte K.A."/>
            <person name="Gerlach D."/>
            <person name="Hatcher P."/>
            <person name="Jogdeo S."/>
            <person name="Krijgsveld J."/>
            <person name="Kriventseva E.V."/>
            <person name="Kultz D."/>
            <person name="Laforsch C."/>
            <person name="Lindquist E."/>
            <person name="Lopez J."/>
            <person name="Manak J.R."/>
            <person name="Muller J."/>
            <person name="Pangilinan J."/>
            <person name="Patwardhan R.P."/>
            <person name="Pitluck S."/>
            <person name="Pritham E.J."/>
            <person name="Rechtsteiner A."/>
            <person name="Rho M."/>
            <person name="Rogozin I.B."/>
            <person name="Sakarya O."/>
            <person name="Salamov A."/>
            <person name="Schaack S."/>
            <person name="Shapiro H."/>
            <person name="Shiga Y."/>
            <person name="Skalitzky C."/>
            <person name="Smith Z."/>
            <person name="Souvorov A."/>
            <person name="Sung W."/>
            <person name="Tang Z."/>
            <person name="Tsuchiya D."/>
            <person name="Tu H."/>
            <person name="Vos H."/>
            <person name="Wang M."/>
            <person name="Wolf Y.I."/>
            <person name="Yamagata H."/>
            <person name="Yamada T."/>
            <person name="Ye Y."/>
            <person name="Shaw J.R."/>
            <person name="Andrews J."/>
            <person name="Crease T.J."/>
            <person name="Tang H."/>
            <person name="Lucas S.M."/>
            <person name="Robertson H.M."/>
            <person name="Bork P."/>
            <person name="Koonin E.V."/>
            <person name="Zdobnov E.M."/>
            <person name="Grigoriev I.V."/>
            <person name="Lynch M."/>
            <person name="Boore J.L."/>
        </authorList>
    </citation>
    <scope>NUCLEOTIDE SEQUENCE [LARGE SCALE GENOMIC DNA]</scope>
</reference>
<gene>
    <name evidence="2" type="ORF">DAPPUDRAFT_323800</name>
</gene>
<feature type="region of interest" description="Disordered" evidence="1">
    <location>
        <begin position="1"/>
        <end position="55"/>
    </location>
</feature>
<dbReference type="AlphaFoldDB" id="E9GZT7"/>
<protein>
    <submittedName>
        <fullName evidence="2">Uncharacterized protein</fullName>
    </submittedName>
</protein>
<organism evidence="2 3">
    <name type="scientific">Daphnia pulex</name>
    <name type="common">Water flea</name>
    <dbReference type="NCBI Taxonomy" id="6669"/>
    <lineage>
        <taxon>Eukaryota</taxon>
        <taxon>Metazoa</taxon>
        <taxon>Ecdysozoa</taxon>
        <taxon>Arthropoda</taxon>
        <taxon>Crustacea</taxon>
        <taxon>Branchiopoda</taxon>
        <taxon>Diplostraca</taxon>
        <taxon>Cladocera</taxon>
        <taxon>Anomopoda</taxon>
        <taxon>Daphniidae</taxon>
        <taxon>Daphnia</taxon>
    </lineage>
</organism>
<evidence type="ECO:0000313" key="2">
    <source>
        <dbReference type="EMBL" id="EFX74867.1"/>
    </source>
</evidence>
<dbReference type="EMBL" id="GL732579">
    <property type="protein sequence ID" value="EFX74867.1"/>
    <property type="molecule type" value="Genomic_DNA"/>
</dbReference>
<evidence type="ECO:0000256" key="1">
    <source>
        <dbReference type="SAM" id="MobiDB-lite"/>
    </source>
</evidence>
<dbReference type="Proteomes" id="UP000000305">
    <property type="component" value="Unassembled WGS sequence"/>
</dbReference>
<evidence type="ECO:0000313" key="3">
    <source>
        <dbReference type="Proteomes" id="UP000000305"/>
    </source>
</evidence>
<dbReference type="InParanoid" id="E9GZT7"/>